<keyword evidence="1" id="KW-0808">Transferase</keyword>
<proteinExistence type="predicted"/>
<dbReference type="EMBL" id="JACHLL010000001">
    <property type="protein sequence ID" value="MBB6340544.1"/>
    <property type="molecule type" value="Genomic_DNA"/>
</dbReference>
<dbReference type="PANTHER" id="PTHR46656">
    <property type="entry name" value="PUTATIVE-RELATED"/>
    <property type="match status" value="1"/>
</dbReference>
<dbReference type="AlphaFoldDB" id="A0A7X0BSN7"/>
<dbReference type="Gene3D" id="3.40.50.2000">
    <property type="entry name" value="Glycogen Phosphorylase B"/>
    <property type="match status" value="1"/>
</dbReference>
<dbReference type="CDD" id="cd01635">
    <property type="entry name" value="Glycosyltransferase_GTB-type"/>
    <property type="match status" value="1"/>
</dbReference>
<evidence type="ECO:0000313" key="1">
    <source>
        <dbReference type="EMBL" id="MBB6340544.1"/>
    </source>
</evidence>
<dbReference type="Pfam" id="PF13692">
    <property type="entry name" value="Glyco_trans_1_4"/>
    <property type="match status" value="1"/>
</dbReference>
<keyword evidence="2" id="KW-1185">Reference proteome</keyword>
<dbReference type="PANTHER" id="PTHR46656:SF3">
    <property type="entry name" value="PUTATIVE-RELATED"/>
    <property type="match status" value="1"/>
</dbReference>
<dbReference type="SUPFAM" id="SSF53756">
    <property type="entry name" value="UDP-Glycosyltransferase/glycogen phosphorylase"/>
    <property type="match status" value="1"/>
</dbReference>
<dbReference type="GO" id="GO:0016740">
    <property type="term" value="F:transferase activity"/>
    <property type="evidence" value="ECO:0007669"/>
    <property type="project" value="UniProtKB-KW"/>
</dbReference>
<evidence type="ECO:0000313" key="2">
    <source>
        <dbReference type="Proteomes" id="UP000557193"/>
    </source>
</evidence>
<accession>A0A7X0BSN7</accession>
<organism evidence="1 2">
    <name type="scientific">Pseudomonas fluvialis</name>
    <dbReference type="NCBI Taxonomy" id="1793966"/>
    <lineage>
        <taxon>Bacteria</taxon>
        <taxon>Pseudomonadati</taxon>
        <taxon>Pseudomonadota</taxon>
        <taxon>Gammaproteobacteria</taxon>
        <taxon>Pseudomonadales</taxon>
        <taxon>Pseudomonadaceae</taxon>
        <taxon>Pseudomonas</taxon>
    </lineage>
</organism>
<gene>
    <name evidence="1" type="ORF">HNP49_000694</name>
</gene>
<sequence length="517" mass="58183">MKFLVYSEINAENISHSLGLPDYSYYFVLRDFKSVLEMLGEVIVIGNPALEVDHHYDMATANHEACVFLSFTPPHNTCLGLRCPTIPVFAWEFDSVPNEHWLNDPRQDWCHVLKTCGSAITHSELTVRAVKEKLGADFPIISIPSPVWDKFSKLRSKLLEEEPSTTAKCNIQIQSGIILDTHDIALDPYMPDLDAVAKAVANARSPYGIKDKKTALAKDAAQAYKRKITRTYLTQWLELVACYLNHQRKPKQHVQLTLETAAEPQKLEPRNQVEPVVPTGSGLRPRQPLMQPDAGNIELSGVVFTSLFNPYDGRKNWVDMLTAFCEAFRNTQDATLVLKLGHHEYQDAINGILMCIARLPAFQCRVVIIHGYLEKAEFEALIGISSFVVNTSHGEGQCLPLMEFMSCGKPAVAPLHSAMLDYIDGQVAFLMASWLDATAWPQDPRLAYRTCRHQIDWSSLVAAYRAAYDCAKLEPSRYRLMSEAAAARMQQHCSKETAKQRLELFLKNNVFGTHESL</sequence>
<dbReference type="RefSeq" id="WP_184680637.1">
    <property type="nucleotide sequence ID" value="NZ_JACHLL010000001.1"/>
</dbReference>
<name>A0A7X0BSN7_9PSED</name>
<protein>
    <submittedName>
        <fullName evidence="1">Glycosyltransferase involved in cell wall biosynthesis</fullName>
    </submittedName>
</protein>
<reference evidence="1 2" key="1">
    <citation type="submission" date="2020-08" db="EMBL/GenBank/DDBJ databases">
        <title>Functional genomics of gut bacteria from endangered species of beetles.</title>
        <authorList>
            <person name="Carlos-Shanley C."/>
        </authorList>
    </citation>
    <scope>NUCLEOTIDE SEQUENCE [LARGE SCALE GENOMIC DNA]</scope>
    <source>
        <strain evidence="1 2">S00202</strain>
    </source>
</reference>
<dbReference type="Proteomes" id="UP000557193">
    <property type="component" value="Unassembled WGS sequence"/>
</dbReference>
<comment type="caution">
    <text evidence="1">The sequence shown here is derived from an EMBL/GenBank/DDBJ whole genome shotgun (WGS) entry which is preliminary data.</text>
</comment>